<dbReference type="Proteomes" id="UP000237000">
    <property type="component" value="Unassembled WGS sequence"/>
</dbReference>
<dbReference type="InParanoid" id="A0A2P5ERN9"/>
<dbReference type="EMBL" id="JXTC01000108">
    <property type="protein sequence ID" value="PON88214.1"/>
    <property type="molecule type" value="Genomic_DNA"/>
</dbReference>
<reference evidence="2" key="1">
    <citation type="submission" date="2016-06" db="EMBL/GenBank/DDBJ databases">
        <title>Parallel loss of symbiosis genes in relatives of nitrogen-fixing non-legume Parasponia.</title>
        <authorList>
            <person name="Van Velzen R."/>
            <person name="Holmer R."/>
            <person name="Bu F."/>
            <person name="Rutten L."/>
            <person name="Van Zeijl A."/>
            <person name="Liu W."/>
            <person name="Santuari L."/>
            <person name="Cao Q."/>
            <person name="Sharma T."/>
            <person name="Shen D."/>
            <person name="Roswanjaya Y."/>
            <person name="Wardhani T."/>
            <person name="Kalhor M.S."/>
            <person name="Jansen J."/>
            <person name="Van den Hoogen J."/>
            <person name="Gungor B."/>
            <person name="Hartog M."/>
            <person name="Hontelez J."/>
            <person name="Verver J."/>
            <person name="Yang W.-C."/>
            <person name="Schijlen E."/>
            <person name="Repin R."/>
            <person name="Schilthuizen M."/>
            <person name="Schranz E."/>
            <person name="Heidstra R."/>
            <person name="Miyata K."/>
            <person name="Fedorova E."/>
            <person name="Kohlen W."/>
            <person name="Bisseling T."/>
            <person name="Smit S."/>
            <person name="Geurts R."/>
        </authorList>
    </citation>
    <scope>NUCLEOTIDE SEQUENCE [LARGE SCALE GENOMIC DNA]</scope>
    <source>
        <strain evidence="2">cv. RG33-2</strain>
    </source>
</reference>
<comment type="caution">
    <text evidence="1">The sequence shown here is derived from an EMBL/GenBank/DDBJ whole genome shotgun (WGS) entry which is preliminary data.</text>
</comment>
<evidence type="ECO:0000313" key="1">
    <source>
        <dbReference type="EMBL" id="PON88214.1"/>
    </source>
</evidence>
<gene>
    <name evidence="1" type="ORF">TorRG33x02_160430</name>
</gene>
<keyword evidence="2" id="KW-1185">Reference proteome</keyword>
<sequence>MVSGFARKIFRPIFTNCYLARCECIIQICSDLDGVYDSICLRWFFDVKRETPTINVEWRVTMS</sequence>
<accession>A0A2P5ERN9</accession>
<organism evidence="1 2">
    <name type="scientific">Trema orientale</name>
    <name type="common">Charcoal tree</name>
    <name type="synonym">Celtis orientalis</name>
    <dbReference type="NCBI Taxonomy" id="63057"/>
    <lineage>
        <taxon>Eukaryota</taxon>
        <taxon>Viridiplantae</taxon>
        <taxon>Streptophyta</taxon>
        <taxon>Embryophyta</taxon>
        <taxon>Tracheophyta</taxon>
        <taxon>Spermatophyta</taxon>
        <taxon>Magnoliopsida</taxon>
        <taxon>eudicotyledons</taxon>
        <taxon>Gunneridae</taxon>
        <taxon>Pentapetalae</taxon>
        <taxon>rosids</taxon>
        <taxon>fabids</taxon>
        <taxon>Rosales</taxon>
        <taxon>Cannabaceae</taxon>
        <taxon>Trema</taxon>
    </lineage>
</organism>
<name>A0A2P5ERN9_TREOI</name>
<proteinExistence type="predicted"/>
<dbReference type="AlphaFoldDB" id="A0A2P5ERN9"/>
<evidence type="ECO:0000313" key="2">
    <source>
        <dbReference type="Proteomes" id="UP000237000"/>
    </source>
</evidence>
<protein>
    <submittedName>
        <fullName evidence="1">Uncharacterized protein</fullName>
    </submittedName>
</protein>